<dbReference type="PANTHER" id="PTHR33434:SF2">
    <property type="entry name" value="FATTY ACID-BINDING PROTEIN TM_1468"/>
    <property type="match status" value="1"/>
</dbReference>
<dbReference type="InterPro" id="IPR050270">
    <property type="entry name" value="DegV_domain_contain"/>
</dbReference>
<dbReference type="Proteomes" id="UP000199820">
    <property type="component" value="Unassembled WGS sequence"/>
</dbReference>
<evidence type="ECO:0000313" key="2">
    <source>
        <dbReference type="EMBL" id="SET31775.1"/>
    </source>
</evidence>
<dbReference type="RefSeq" id="WP_074649116.1">
    <property type="nucleotide sequence ID" value="NZ_FOIL01000012.1"/>
</dbReference>
<dbReference type="AlphaFoldDB" id="A0A1I0DHJ0"/>
<evidence type="ECO:0000313" key="3">
    <source>
        <dbReference type="Proteomes" id="UP000199820"/>
    </source>
</evidence>
<organism evidence="2 3">
    <name type="scientific">[Clostridium] aminophilum</name>
    <dbReference type="NCBI Taxonomy" id="1526"/>
    <lineage>
        <taxon>Bacteria</taxon>
        <taxon>Bacillati</taxon>
        <taxon>Bacillota</taxon>
        <taxon>Clostridia</taxon>
        <taxon>Lachnospirales</taxon>
        <taxon>Lachnospiraceae</taxon>
    </lineage>
</organism>
<dbReference type="InterPro" id="IPR043168">
    <property type="entry name" value="DegV_C"/>
</dbReference>
<dbReference type="STRING" id="1526.SAMN02910262_00200"/>
<dbReference type="PANTHER" id="PTHR33434">
    <property type="entry name" value="DEGV DOMAIN-CONTAINING PROTEIN DR_1986-RELATED"/>
    <property type="match status" value="1"/>
</dbReference>
<gene>
    <name evidence="2" type="ORF">SAMN04487771_101239</name>
</gene>
<dbReference type="Pfam" id="PF02645">
    <property type="entry name" value="DegV"/>
    <property type="match status" value="1"/>
</dbReference>
<reference evidence="2 3" key="1">
    <citation type="submission" date="2016-10" db="EMBL/GenBank/DDBJ databases">
        <authorList>
            <person name="de Groot N.N."/>
        </authorList>
    </citation>
    <scope>NUCLEOTIDE SEQUENCE [LARGE SCALE GENOMIC DNA]</scope>
    <source>
        <strain evidence="2 3">KH1P1</strain>
    </source>
</reference>
<dbReference type="GO" id="GO:0008289">
    <property type="term" value="F:lipid binding"/>
    <property type="evidence" value="ECO:0007669"/>
    <property type="project" value="UniProtKB-KW"/>
</dbReference>
<dbReference type="InterPro" id="IPR003797">
    <property type="entry name" value="DegV"/>
</dbReference>
<keyword evidence="1" id="KW-0446">Lipid-binding</keyword>
<accession>A0A1I0DHJ0</accession>
<protein>
    <submittedName>
        <fullName evidence="2">EDD domain protein, DegV family</fullName>
    </submittedName>
</protein>
<dbReference type="Gene3D" id="2.20.28.50">
    <property type="entry name" value="degv family protein"/>
    <property type="match status" value="1"/>
</dbReference>
<dbReference type="NCBIfam" id="TIGR00762">
    <property type="entry name" value="DegV"/>
    <property type="match status" value="1"/>
</dbReference>
<evidence type="ECO:0000256" key="1">
    <source>
        <dbReference type="ARBA" id="ARBA00023121"/>
    </source>
</evidence>
<dbReference type="eggNOG" id="COG1307">
    <property type="taxonomic scope" value="Bacteria"/>
</dbReference>
<proteinExistence type="predicted"/>
<dbReference type="PROSITE" id="PS51482">
    <property type="entry name" value="DEGV"/>
    <property type="match status" value="1"/>
</dbReference>
<dbReference type="SUPFAM" id="SSF82549">
    <property type="entry name" value="DAK1/DegV-like"/>
    <property type="match status" value="1"/>
</dbReference>
<dbReference type="Gene3D" id="3.40.50.10440">
    <property type="entry name" value="Dihydroxyacetone kinase, domain 1"/>
    <property type="match status" value="1"/>
</dbReference>
<keyword evidence="3" id="KW-1185">Reference proteome</keyword>
<dbReference type="Gene3D" id="3.30.1180.10">
    <property type="match status" value="1"/>
</dbReference>
<sequence>MSYRIVGDSCSDPTEAMKQDPHFRFVPLTLIVGDTHVTDDESFDQKAFLKLVAESPEGPKTACPSPEQYLREFECDADMVFAVTLSSKLSGSYQSAVIAKQMYEEHHGEDKKIFIVDALSAGCGQTNICLRLQELCEEGKTFEEIVEAITEYRDGMKTLFVLESLDALKKNGRLTGLASVIVTVLNIKLVMAGIGGVIHKLGQERGIDRALKKMVSIAVNEGTDFEKKRLCITNVNCRERAEKVRDMLTSQVKFRDAVIVDAAGVSTVYASDGGIIVTF</sequence>
<dbReference type="EMBL" id="FOIL01000012">
    <property type="protein sequence ID" value="SET31775.1"/>
    <property type="molecule type" value="Genomic_DNA"/>
</dbReference>
<dbReference type="OrthoDB" id="2138472at2"/>
<name>A0A1I0DHJ0_9FIRM</name>